<dbReference type="SMART" id="SM00028">
    <property type="entry name" value="TPR"/>
    <property type="match status" value="2"/>
</dbReference>
<dbReference type="Proteomes" id="UP000537592">
    <property type="component" value="Unassembled WGS sequence"/>
</dbReference>
<dbReference type="Gene3D" id="1.25.40.10">
    <property type="entry name" value="Tetratricopeptide repeat domain"/>
    <property type="match status" value="1"/>
</dbReference>
<dbReference type="EMBL" id="JACICC010000016">
    <property type="protein sequence ID" value="MBB3811325.1"/>
    <property type="molecule type" value="Genomic_DNA"/>
</dbReference>
<protein>
    <submittedName>
        <fullName evidence="1">Tetratricopeptide (TPR) repeat protein</fullName>
    </submittedName>
</protein>
<sequence>MNTRYRDLRTSAQKAAKSGYVDKAGEYYLEAARLLDNDREALLYRASAFSQAGRKEEAVAAYRLLLDHHPDYADGWTWYGMVLKRAGNNTDAIEALQKSLSIRSDIDTRNALVTLLARADRKNDALAQGFINLIEKDRRSTEYFNSQNEKPALKATEPLRAYNPRAHAKNIIAFSLWGDNPVYVHGAIQNARITPHLYTGWKARFYHDDSVPADALEELRRAGAQTIRVVDPDLARVKPFWRFLASDDPQIDFFLCRDADSRLNGQELIAVEEWLRSGKAFHIMRDHVYHMELILAGMWGGAAGLLPSIREILRKSPKYFDNKFADQLFLANEVWPLIKDHTLTHDTYYHFNDGRDFPAAYRLPYPVHVGGAVKSMPHWRATGDQHPPG</sequence>
<dbReference type="Pfam" id="PF13428">
    <property type="entry name" value="TPR_14"/>
    <property type="match status" value="1"/>
</dbReference>
<dbReference type="InterPro" id="IPR011990">
    <property type="entry name" value="TPR-like_helical_dom_sf"/>
</dbReference>
<dbReference type="InterPro" id="IPR019734">
    <property type="entry name" value="TPR_rpt"/>
</dbReference>
<organism evidence="1 2">
    <name type="scientific">Pseudochelatococcus contaminans</name>
    <dbReference type="NCBI Taxonomy" id="1538103"/>
    <lineage>
        <taxon>Bacteria</taxon>
        <taxon>Pseudomonadati</taxon>
        <taxon>Pseudomonadota</taxon>
        <taxon>Alphaproteobacteria</taxon>
        <taxon>Hyphomicrobiales</taxon>
        <taxon>Chelatococcaceae</taxon>
        <taxon>Pseudochelatococcus</taxon>
    </lineage>
</organism>
<accession>A0A7W6EIQ1</accession>
<name>A0A7W6EIQ1_9HYPH</name>
<evidence type="ECO:0000313" key="1">
    <source>
        <dbReference type="EMBL" id="MBB3811325.1"/>
    </source>
</evidence>
<proteinExistence type="predicted"/>
<reference evidence="1 2" key="1">
    <citation type="submission" date="2020-08" db="EMBL/GenBank/DDBJ databases">
        <title>Genomic Encyclopedia of Type Strains, Phase IV (KMG-IV): sequencing the most valuable type-strain genomes for metagenomic binning, comparative biology and taxonomic classification.</title>
        <authorList>
            <person name="Goeker M."/>
        </authorList>
    </citation>
    <scope>NUCLEOTIDE SEQUENCE [LARGE SCALE GENOMIC DNA]</scope>
    <source>
        <strain evidence="1 2">DSM 28760</strain>
    </source>
</reference>
<keyword evidence="2" id="KW-1185">Reference proteome</keyword>
<evidence type="ECO:0000313" key="2">
    <source>
        <dbReference type="Proteomes" id="UP000537592"/>
    </source>
</evidence>
<comment type="caution">
    <text evidence="1">The sequence shown here is derived from an EMBL/GenBank/DDBJ whole genome shotgun (WGS) entry which is preliminary data.</text>
</comment>
<gene>
    <name evidence="1" type="ORF">FHS81_003439</name>
</gene>
<dbReference type="AlphaFoldDB" id="A0A7W6EIQ1"/>
<dbReference type="SUPFAM" id="SSF48452">
    <property type="entry name" value="TPR-like"/>
    <property type="match status" value="1"/>
</dbReference>